<comment type="caution">
    <text evidence="2">The sequence shown here is derived from an EMBL/GenBank/DDBJ whole genome shotgun (WGS) entry which is preliminary data.</text>
</comment>
<evidence type="ECO:0008006" key="4">
    <source>
        <dbReference type="Google" id="ProtNLM"/>
    </source>
</evidence>
<reference evidence="2" key="1">
    <citation type="submission" date="2023-10" db="EMBL/GenBank/DDBJ databases">
        <authorList>
            <person name="Chen Y."/>
            <person name="Shah S."/>
            <person name="Dougan E. K."/>
            <person name="Thang M."/>
            <person name="Chan C."/>
        </authorList>
    </citation>
    <scope>NUCLEOTIDE SEQUENCE [LARGE SCALE GENOMIC DNA]</scope>
</reference>
<gene>
    <name evidence="2" type="ORF">PCOR1329_LOCUS41788</name>
</gene>
<evidence type="ECO:0000313" key="3">
    <source>
        <dbReference type="Proteomes" id="UP001189429"/>
    </source>
</evidence>
<protein>
    <recommendedName>
        <fullName evidence="4">GYF domain-containing protein</fullName>
    </recommendedName>
</protein>
<sequence>MPAAAAAAMAGDRPPARGSTWTASGRSYGPVPGCTMHEWLLLGRFPVGSELRVRLLELGLSPAAAPAVPGPRRGLPAAAGVARRLRRGPGGGRRRARLARAGGGFGVRGPAGAGPEAARRRAILPKPPPQPSYSRLQELFSQPQEGPPAWEQ</sequence>
<organism evidence="2 3">
    <name type="scientific">Prorocentrum cordatum</name>
    <dbReference type="NCBI Taxonomy" id="2364126"/>
    <lineage>
        <taxon>Eukaryota</taxon>
        <taxon>Sar</taxon>
        <taxon>Alveolata</taxon>
        <taxon>Dinophyceae</taxon>
        <taxon>Prorocentrales</taxon>
        <taxon>Prorocentraceae</taxon>
        <taxon>Prorocentrum</taxon>
    </lineage>
</organism>
<feature type="compositionally biased region" description="Low complexity" evidence="1">
    <location>
        <begin position="1"/>
        <end position="18"/>
    </location>
</feature>
<evidence type="ECO:0000256" key="1">
    <source>
        <dbReference type="SAM" id="MobiDB-lite"/>
    </source>
</evidence>
<keyword evidence="3" id="KW-1185">Reference proteome</keyword>
<name>A0ABN9TS71_9DINO</name>
<feature type="region of interest" description="Disordered" evidence="1">
    <location>
        <begin position="85"/>
        <end position="152"/>
    </location>
</feature>
<accession>A0ABN9TS71</accession>
<feature type="compositionally biased region" description="Polar residues" evidence="1">
    <location>
        <begin position="132"/>
        <end position="144"/>
    </location>
</feature>
<proteinExistence type="predicted"/>
<feature type="region of interest" description="Disordered" evidence="1">
    <location>
        <begin position="1"/>
        <end position="26"/>
    </location>
</feature>
<feature type="compositionally biased region" description="Basic residues" evidence="1">
    <location>
        <begin position="85"/>
        <end position="98"/>
    </location>
</feature>
<dbReference type="EMBL" id="CAUYUJ010015025">
    <property type="protein sequence ID" value="CAK0848966.1"/>
    <property type="molecule type" value="Genomic_DNA"/>
</dbReference>
<feature type="compositionally biased region" description="Gly residues" evidence="1">
    <location>
        <begin position="101"/>
        <end position="112"/>
    </location>
</feature>
<dbReference type="Proteomes" id="UP001189429">
    <property type="component" value="Unassembled WGS sequence"/>
</dbReference>
<evidence type="ECO:0000313" key="2">
    <source>
        <dbReference type="EMBL" id="CAK0848966.1"/>
    </source>
</evidence>